<keyword evidence="10" id="KW-0862">Zinc</keyword>
<evidence type="ECO:0000256" key="12">
    <source>
        <dbReference type="ARBA" id="ARBA00023242"/>
    </source>
</evidence>
<evidence type="ECO:0000256" key="2">
    <source>
        <dbReference type="ARBA" id="ARBA00004496"/>
    </source>
</evidence>
<dbReference type="CDD" id="cd08069">
    <property type="entry name" value="MPN_RPN11_CSN5"/>
    <property type="match status" value="1"/>
</dbReference>
<organism evidence="15 16">
    <name type="scientific">Trypanosoma cruzi</name>
    <dbReference type="NCBI Taxonomy" id="5693"/>
    <lineage>
        <taxon>Eukaryota</taxon>
        <taxon>Discoba</taxon>
        <taxon>Euglenozoa</taxon>
        <taxon>Kinetoplastea</taxon>
        <taxon>Metakinetoplastina</taxon>
        <taxon>Trypanosomatida</taxon>
        <taxon>Trypanosomatidae</taxon>
        <taxon>Trypanosoma</taxon>
        <taxon>Schizotrypanum</taxon>
    </lineage>
</organism>
<reference evidence="15 16" key="1">
    <citation type="journal article" date="2018" name="Microb. Genom.">
        <title>Expanding an expanded genome: long-read sequencing of Trypanosoma cruzi.</title>
        <authorList>
            <person name="Berna L."/>
            <person name="Rodriguez M."/>
            <person name="Chiribao M.L."/>
            <person name="Parodi-Talice A."/>
            <person name="Pita S."/>
            <person name="Rijo G."/>
            <person name="Alvarez-Valin F."/>
            <person name="Robello C."/>
        </authorList>
    </citation>
    <scope>NUCLEOTIDE SEQUENCE [LARGE SCALE GENOMIC DNA]</scope>
    <source>
        <strain evidence="15 16">Dm28c</strain>
    </source>
</reference>
<feature type="region of interest" description="Disordered" evidence="13">
    <location>
        <begin position="338"/>
        <end position="359"/>
    </location>
</feature>
<dbReference type="GO" id="GO:0008180">
    <property type="term" value="C:COP9 signalosome"/>
    <property type="evidence" value="ECO:0007669"/>
    <property type="project" value="UniProtKB-KW"/>
</dbReference>
<keyword evidence="11" id="KW-0482">Metalloprotease</keyword>
<evidence type="ECO:0000256" key="1">
    <source>
        <dbReference type="ARBA" id="ARBA00004123"/>
    </source>
</evidence>
<dbReference type="VEuPathDB" id="TriTrypDB:C3747_6g523"/>
<evidence type="ECO:0000256" key="7">
    <source>
        <dbReference type="ARBA" id="ARBA00022723"/>
    </source>
</evidence>
<dbReference type="Gene3D" id="3.40.140.10">
    <property type="entry name" value="Cytidine Deaminase, domain 2"/>
    <property type="match status" value="1"/>
</dbReference>
<dbReference type="VEuPathDB" id="TriTrypDB:TCSYLVIO_001104"/>
<keyword evidence="7" id="KW-0479">Metal-binding</keyword>
<protein>
    <recommendedName>
        <fullName evidence="4">COP9 signalosome complex subunit 5</fullName>
    </recommendedName>
</protein>
<dbReference type="InterPro" id="IPR000555">
    <property type="entry name" value="JAMM/MPN+_dom"/>
</dbReference>
<evidence type="ECO:0000313" key="15">
    <source>
        <dbReference type="EMBL" id="PWU92748.1"/>
    </source>
</evidence>
<evidence type="ECO:0000256" key="3">
    <source>
        <dbReference type="ARBA" id="ARBA00006008"/>
    </source>
</evidence>
<dbReference type="VEuPathDB" id="TriTrypDB:TcBrA4_0006880"/>
<dbReference type="VEuPathDB" id="TriTrypDB:BCY84_22764"/>
<dbReference type="GO" id="GO:0005737">
    <property type="term" value="C:cytoplasm"/>
    <property type="evidence" value="ECO:0007669"/>
    <property type="project" value="UniProtKB-SubCell"/>
</dbReference>
<dbReference type="PANTHER" id="PTHR10410">
    <property type="entry name" value="EUKARYOTIC TRANSLATION INITIATION FACTOR 3 -RELATED"/>
    <property type="match status" value="1"/>
</dbReference>
<dbReference type="VEuPathDB" id="TriTrypDB:ECC02_003370"/>
<sequence>MMMMQPDAGRRGDRHEVTRSQWEMHNSVITDDAFLSPNMELMEELHKTQPWKKSPRYFQRVKVSVLAALQMMIHAKRGSPNVTCSNGSGVADPSAASMRNEPSRENWFEVMGLMLGHFNEDEMIVTSAFALPVDASEVECSMNDASQLYMLDFLQYHQRGGTQEGCIGWYHSHPGYTCFLSGTDVNTQQLGQTAQDPWLAIVVDPVRTISTGKLDMKAFRTFPENYVAEQQGTSQHTQGKHWEGSTTSTWVPSERIREYGVHAHRYYELPITLVRSKDDEAQLECLWSRYWALTFCSNPLTANRKLMTQQIHQLAEVLESGVASRHQTMVKGDGYLPGHKLGSQHQRTGGGAEDDDKPDGVEAFRQRSLHVRYLTSSLASEAASGEHCWWSKIPSFEHDFSSAFFFLCWCCSG</sequence>
<dbReference type="VEuPathDB" id="TriTrypDB:TcCLB.507083.60"/>
<gene>
    <name evidence="15" type="ORF">C4B63_35g111</name>
</gene>
<evidence type="ECO:0000256" key="5">
    <source>
        <dbReference type="ARBA" id="ARBA00022490"/>
    </source>
</evidence>
<comment type="subcellular location">
    <subcellularLocation>
        <location evidence="2">Cytoplasm</location>
    </subcellularLocation>
    <subcellularLocation>
        <location evidence="1">Nucleus</location>
    </subcellularLocation>
</comment>
<evidence type="ECO:0000256" key="4">
    <source>
        <dbReference type="ARBA" id="ARBA00014880"/>
    </source>
</evidence>
<dbReference type="SUPFAM" id="SSF102712">
    <property type="entry name" value="JAB1/MPN domain"/>
    <property type="match status" value="1"/>
</dbReference>
<dbReference type="Proteomes" id="UP000246121">
    <property type="component" value="Unassembled WGS sequence"/>
</dbReference>
<keyword evidence="12" id="KW-0539">Nucleus</keyword>
<keyword evidence="8" id="KW-0736">Signalosome</keyword>
<dbReference type="GO" id="GO:0006508">
    <property type="term" value="P:proteolysis"/>
    <property type="evidence" value="ECO:0007669"/>
    <property type="project" value="UniProtKB-KW"/>
</dbReference>
<evidence type="ECO:0000259" key="14">
    <source>
        <dbReference type="PROSITE" id="PS50249"/>
    </source>
</evidence>
<dbReference type="VEuPathDB" id="TriTrypDB:Tc_MARK_3329"/>
<dbReference type="VEuPathDB" id="TriTrypDB:TcCL_NonESM07324"/>
<evidence type="ECO:0000256" key="8">
    <source>
        <dbReference type="ARBA" id="ARBA00022790"/>
    </source>
</evidence>
<dbReference type="VEuPathDB" id="TriTrypDB:TcG_03993"/>
<dbReference type="VEuPathDB" id="TriTrypDB:TcCLB.509901.140"/>
<dbReference type="VEuPathDB" id="TriTrypDB:TcYC6_0054850"/>
<keyword evidence="5" id="KW-0963">Cytoplasm</keyword>
<dbReference type="PROSITE" id="PS50249">
    <property type="entry name" value="MPN"/>
    <property type="match status" value="1"/>
</dbReference>
<evidence type="ECO:0000256" key="6">
    <source>
        <dbReference type="ARBA" id="ARBA00022670"/>
    </source>
</evidence>
<dbReference type="GO" id="GO:0046872">
    <property type="term" value="F:metal ion binding"/>
    <property type="evidence" value="ECO:0007669"/>
    <property type="project" value="UniProtKB-KW"/>
</dbReference>
<dbReference type="FunFam" id="3.40.140.10:FF:000203">
    <property type="entry name" value="COP9 signalosome complex subunit 5"/>
    <property type="match status" value="1"/>
</dbReference>
<evidence type="ECO:0000256" key="11">
    <source>
        <dbReference type="ARBA" id="ARBA00023049"/>
    </source>
</evidence>
<evidence type="ECO:0000256" key="13">
    <source>
        <dbReference type="SAM" id="MobiDB-lite"/>
    </source>
</evidence>
<evidence type="ECO:0000256" key="10">
    <source>
        <dbReference type="ARBA" id="ARBA00022833"/>
    </source>
</evidence>
<comment type="caution">
    <text evidence="15">The sequence shown here is derived from an EMBL/GenBank/DDBJ whole genome shotgun (WGS) entry which is preliminary data.</text>
</comment>
<dbReference type="VEuPathDB" id="TriTrypDB:C4B63_35g111"/>
<keyword evidence="6" id="KW-0645">Protease</keyword>
<name>A0A2V2VCD7_TRYCR</name>
<dbReference type="EMBL" id="PRFA01000035">
    <property type="protein sequence ID" value="PWU92748.1"/>
    <property type="molecule type" value="Genomic_DNA"/>
</dbReference>
<proteinExistence type="inferred from homology"/>
<accession>A0A2V2VCD7</accession>
<evidence type="ECO:0000313" key="16">
    <source>
        <dbReference type="Proteomes" id="UP000246121"/>
    </source>
</evidence>
<keyword evidence="9" id="KW-0378">Hydrolase</keyword>
<dbReference type="VEuPathDB" id="TriTrypDB:TCDM_06169"/>
<dbReference type="AlphaFoldDB" id="A0A2V2VCD7"/>
<dbReference type="InterPro" id="IPR037518">
    <property type="entry name" value="MPN"/>
</dbReference>
<dbReference type="Pfam" id="PF01398">
    <property type="entry name" value="JAB"/>
    <property type="match status" value="1"/>
</dbReference>
<evidence type="ECO:0000256" key="9">
    <source>
        <dbReference type="ARBA" id="ARBA00022801"/>
    </source>
</evidence>
<comment type="similarity">
    <text evidence="3">Belongs to the peptidase M67A family. CSN5 subfamily.</text>
</comment>
<dbReference type="SMART" id="SM00232">
    <property type="entry name" value="JAB_MPN"/>
    <property type="match status" value="1"/>
</dbReference>
<dbReference type="InterPro" id="IPR050242">
    <property type="entry name" value="JAMM_MPN+_peptidase_M67A"/>
</dbReference>
<feature type="domain" description="MPN" evidence="14">
    <location>
        <begin position="88"/>
        <end position="225"/>
    </location>
</feature>
<dbReference type="GO" id="GO:0008237">
    <property type="term" value="F:metallopeptidase activity"/>
    <property type="evidence" value="ECO:0007669"/>
    <property type="project" value="UniProtKB-KW"/>
</dbReference>